<dbReference type="InterPro" id="IPR007060">
    <property type="entry name" value="FtsL/DivIC"/>
</dbReference>
<feature type="transmembrane region" description="Helical" evidence="3">
    <location>
        <begin position="39"/>
        <end position="62"/>
    </location>
</feature>
<reference evidence="4 5" key="1">
    <citation type="submission" date="2014-03" db="EMBL/GenBank/DDBJ databases">
        <title>Genomics of Bifidobacteria.</title>
        <authorList>
            <person name="Ventura M."/>
            <person name="Milani C."/>
            <person name="Lugli G.A."/>
        </authorList>
    </citation>
    <scope>NUCLEOTIDE SEQUENCE [LARGE SCALE GENOMIC DNA]</scope>
    <source>
        <strain evidence="4 5">DSM 22767</strain>
    </source>
</reference>
<evidence type="ECO:0000256" key="2">
    <source>
        <dbReference type="SAM" id="MobiDB-lite"/>
    </source>
</evidence>
<keyword evidence="3" id="KW-1133">Transmembrane helix</keyword>
<accession>A0A086ZG14</accession>
<dbReference type="AlphaFoldDB" id="A0A086ZG14"/>
<sequence>MGTSRGRAGNGRQKATPTVSSERHGNEHSKRRGSGPLPFFVALFVIALGAIQLIATFHSYALNLADLNGLKRQEAALIVQKQNLENDISRWNDKAYVTAQARERLGFVFPGEQSIHVEHPEAITGVRPKTDDDKKMADTGQKPLPWYSELAYGLKKADDPLPKASNDNGVHKGGTTESDRTNGDNAANDAHNGATSQQNLNVPQ</sequence>
<keyword evidence="1" id="KW-0175">Coiled coil</keyword>
<proteinExistence type="predicted"/>
<comment type="caution">
    <text evidence="4">The sequence shown here is derived from an EMBL/GenBank/DDBJ whole genome shotgun (WGS) entry which is preliminary data.</text>
</comment>
<feature type="coiled-coil region" evidence="1">
    <location>
        <begin position="67"/>
        <end position="94"/>
    </location>
</feature>
<feature type="compositionally biased region" description="Low complexity" evidence="2">
    <location>
        <begin position="183"/>
        <end position="194"/>
    </location>
</feature>
<feature type="compositionally biased region" description="Polar residues" evidence="2">
    <location>
        <begin position="195"/>
        <end position="204"/>
    </location>
</feature>
<evidence type="ECO:0000313" key="4">
    <source>
        <dbReference type="EMBL" id="KFI45464.1"/>
    </source>
</evidence>
<protein>
    <submittedName>
        <fullName evidence="4">Septum formation initiator</fullName>
    </submittedName>
</protein>
<dbReference type="eggNOG" id="COG2919">
    <property type="taxonomic scope" value="Bacteria"/>
</dbReference>
<name>A0A086ZG14_9BIFI</name>
<keyword evidence="3" id="KW-0812">Transmembrane</keyword>
<feature type="region of interest" description="Disordered" evidence="2">
    <location>
        <begin position="1"/>
        <end position="32"/>
    </location>
</feature>
<dbReference type="RefSeq" id="WP_081930295.1">
    <property type="nucleotide sequence ID" value="NZ_JDUS01000005.1"/>
</dbReference>
<keyword evidence="5" id="KW-1185">Reference proteome</keyword>
<dbReference type="STRING" id="1437606.BBOH_1127"/>
<feature type="region of interest" description="Disordered" evidence="2">
    <location>
        <begin position="157"/>
        <end position="204"/>
    </location>
</feature>
<dbReference type="Proteomes" id="UP000029096">
    <property type="component" value="Unassembled WGS sequence"/>
</dbReference>
<evidence type="ECO:0000256" key="1">
    <source>
        <dbReference type="SAM" id="Coils"/>
    </source>
</evidence>
<dbReference type="OrthoDB" id="5187715at2"/>
<evidence type="ECO:0000256" key="3">
    <source>
        <dbReference type="SAM" id="Phobius"/>
    </source>
</evidence>
<gene>
    <name evidence="4" type="ORF">BBOH_1127</name>
</gene>
<evidence type="ECO:0000313" key="5">
    <source>
        <dbReference type="Proteomes" id="UP000029096"/>
    </source>
</evidence>
<dbReference type="EMBL" id="JGYP01000002">
    <property type="protein sequence ID" value="KFI45464.1"/>
    <property type="molecule type" value="Genomic_DNA"/>
</dbReference>
<dbReference type="Pfam" id="PF04977">
    <property type="entry name" value="DivIC"/>
    <property type="match status" value="1"/>
</dbReference>
<keyword evidence="3" id="KW-0472">Membrane</keyword>
<organism evidence="4 5">
    <name type="scientific">Bifidobacterium bohemicum DSM 22767</name>
    <dbReference type="NCBI Taxonomy" id="1437606"/>
    <lineage>
        <taxon>Bacteria</taxon>
        <taxon>Bacillati</taxon>
        <taxon>Actinomycetota</taxon>
        <taxon>Actinomycetes</taxon>
        <taxon>Bifidobacteriales</taxon>
        <taxon>Bifidobacteriaceae</taxon>
        <taxon>Bifidobacterium</taxon>
    </lineage>
</organism>